<proteinExistence type="predicted"/>
<feature type="region of interest" description="Disordered" evidence="1">
    <location>
        <begin position="37"/>
        <end position="99"/>
    </location>
</feature>
<organism evidence="2">
    <name type="scientific">viral metagenome</name>
    <dbReference type="NCBI Taxonomy" id="1070528"/>
    <lineage>
        <taxon>unclassified sequences</taxon>
        <taxon>metagenomes</taxon>
        <taxon>organismal metagenomes</taxon>
    </lineage>
</organism>
<dbReference type="EMBL" id="MN739959">
    <property type="protein sequence ID" value="QHT80040.1"/>
    <property type="molecule type" value="Genomic_DNA"/>
</dbReference>
<feature type="compositionally biased region" description="Pro residues" evidence="1">
    <location>
        <begin position="42"/>
        <end position="52"/>
    </location>
</feature>
<dbReference type="AlphaFoldDB" id="A0A6C0HI61"/>
<feature type="compositionally biased region" description="Low complexity" evidence="1">
    <location>
        <begin position="53"/>
        <end position="71"/>
    </location>
</feature>
<reference evidence="2" key="1">
    <citation type="journal article" date="2020" name="Nature">
        <title>Giant virus diversity and host interactions through global metagenomics.</title>
        <authorList>
            <person name="Schulz F."/>
            <person name="Roux S."/>
            <person name="Paez-Espino D."/>
            <person name="Jungbluth S."/>
            <person name="Walsh D.A."/>
            <person name="Denef V.J."/>
            <person name="McMahon K.D."/>
            <person name="Konstantinidis K.T."/>
            <person name="Eloe-Fadrosh E.A."/>
            <person name="Kyrpides N.C."/>
            <person name="Woyke T."/>
        </authorList>
    </citation>
    <scope>NUCLEOTIDE SEQUENCE</scope>
    <source>
        <strain evidence="2">GVMAG-M-3300023184-105</strain>
    </source>
</reference>
<evidence type="ECO:0000256" key="1">
    <source>
        <dbReference type="SAM" id="MobiDB-lite"/>
    </source>
</evidence>
<evidence type="ECO:0000313" key="2">
    <source>
        <dbReference type="EMBL" id="QHT80040.1"/>
    </source>
</evidence>
<name>A0A6C0HI61_9ZZZZ</name>
<accession>A0A6C0HI61</accession>
<sequence length="324" mass="33929">MSKYILLVLSLFLLITIAIYAGMSHLNALEGATTMGNAPPSTTTPPVSPTPAPTTAASPPASGSPTTAAAPPVSPTPSPTSAGTVINPGTSTPLIDPTTIAAKTKYNSDNLNVEYHDDPQATSGNNIYNTQMGTAQVYDVNGNLVDVVSNAVQGSVVYYQPGSYKYGATSYVPYYEDSVFLSRSANAIVNTPTYVTTDIGGGFCNKYRADPIQLEAQCNAINNETCAATNCCVLLGGQKCVSGGESGPTMKDNYSDFMIANKDFYYYQGKCYGNCPNTPQFPFPTIPEKLPYMPPAPGPVPPIPIGTPMPPLVASIPPPPGVFA</sequence>
<protein>
    <submittedName>
        <fullName evidence="2">Uncharacterized protein</fullName>
    </submittedName>
</protein>